<accession>A0A0F9RRY3</accession>
<proteinExistence type="predicted"/>
<reference evidence="1" key="1">
    <citation type="journal article" date="2015" name="Nature">
        <title>Complex archaea that bridge the gap between prokaryotes and eukaryotes.</title>
        <authorList>
            <person name="Spang A."/>
            <person name="Saw J.H."/>
            <person name="Jorgensen S.L."/>
            <person name="Zaremba-Niedzwiedzka K."/>
            <person name="Martijn J."/>
            <person name="Lind A.E."/>
            <person name="van Eijk R."/>
            <person name="Schleper C."/>
            <person name="Guy L."/>
            <person name="Ettema T.J."/>
        </authorList>
    </citation>
    <scope>NUCLEOTIDE SEQUENCE</scope>
</reference>
<comment type="caution">
    <text evidence="1">The sequence shown here is derived from an EMBL/GenBank/DDBJ whole genome shotgun (WGS) entry which is preliminary data.</text>
</comment>
<dbReference type="EMBL" id="LAZR01003273">
    <property type="protein sequence ID" value="KKN20083.1"/>
    <property type="molecule type" value="Genomic_DNA"/>
</dbReference>
<evidence type="ECO:0000313" key="1">
    <source>
        <dbReference type="EMBL" id="KKN20083.1"/>
    </source>
</evidence>
<dbReference type="AlphaFoldDB" id="A0A0F9RRY3"/>
<organism evidence="1">
    <name type="scientific">marine sediment metagenome</name>
    <dbReference type="NCBI Taxonomy" id="412755"/>
    <lineage>
        <taxon>unclassified sequences</taxon>
        <taxon>metagenomes</taxon>
        <taxon>ecological metagenomes</taxon>
    </lineage>
</organism>
<gene>
    <name evidence="1" type="ORF">LCGC14_0939120</name>
</gene>
<sequence>MGRYSGILSILPRYEGDIEMELFLGQQNLVLLEGLKSALLGGAGLSTATTTVALVTLSGTTLANATLAYVSGTVGRYEGTLPVVSSLVEGTEYLAHIKVLSAATTVAFWKFRATAIERR</sequence>
<protein>
    <submittedName>
        <fullName evidence="1">Uncharacterized protein</fullName>
    </submittedName>
</protein>
<name>A0A0F9RRY3_9ZZZZ</name>